<feature type="domain" description="Methylated-DNA-[protein]-cysteine S-methyltransferase DNA binding" evidence="2">
    <location>
        <begin position="7"/>
        <end position="68"/>
    </location>
</feature>
<dbReference type="InterPro" id="IPR014048">
    <property type="entry name" value="MethylDNA_cys_MeTrfase_DNA-bd"/>
</dbReference>
<accession>A0A1I0UFB1</accession>
<dbReference type="Proteomes" id="UP000182054">
    <property type="component" value="Unassembled WGS sequence"/>
</dbReference>
<proteinExistence type="predicted"/>
<dbReference type="InterPro" id="IPR036388">
    <property type="entry name" value="WH-like_DNA-bd_sf"/>
</dbReference>
<gene>
    <name evidence="3" type="ORF">SAMN05444374_12025</name>
</gene>
<dbReference type="GO" id="GO:0006281">
    <property type="term" value="P:DNA repair"/>
    <property type="evidence" value="ECO:0007669"/>
    <property type="project" value="InterPro"/>
</dbReference>
<dbReference type="OrthoDB" id="9132167at2"/>
<dbReference type="GO" id="GO:0003824">
    <property type="term" value="F:catalytic activity"/>
    <property type="evidence" value="ECO:0007669"/>
    <property type="project" value="InterPro"/>
</dbReference>
<dbReference type="CDD" id="cd06445">
    <property type="entry name" value="ATase"/>
    <property type="match status" value="1"/>
</dbReference>
<evidence type="ECO:0000313" key="3">
    <source>
        <dbReference type="EMBL" id="SFA61926.1"/>
    </source>
</evidence>
<protein>
    <submittedName>
        <fullName evidence="3">Alkylated DNA nucleotide flippase Atl1, participates in nucleotide excision repair, Ada-like DNA-binding domain</fullName>
    </submittedName>
</protein>
<dbReference type="InterPro" id="IPR036217">
    <property type="entry name" value="MethylDNA_cys_MeTrfase_DNAb"/>
</dbReference>
<dbReference type="GeneID" id="85487566"/>
<dbReference type="AlphaFoldDB" id="A0A1I0UFB1"/>
<reference evidence="3 4" key="1">
    <citation type="submission" date="2016-10" db="EMBL/GenBank/DDBJ databases">
        <authorList>
            <person name="de Groot N.N."/>
        </authorList>
    </citation>
    <scope>NUCLEOTIDE SEQUENCE [LARGE SCALE GENOMIC DNA]</scope>
    <source>
        <strain evidence="3 4">DSM 44908</strain>
    </source>
</reference>
<dbReference type="SUPFAM" id="SSF46767">
    <property type="entry name" value="Methylated DNA-protein cysteine methyltransferase, C-terminal domain"/>
    <property type="match status" value="1"/>
</dbReference>
<dbReference type="EMBL" id="FOJN01000020">
    <property type="protein sequence ID" value="SFA61926.1"/>
    <property type="molecule type" value="Genomic_DNA"/>
</dbReference>
<dbReference type="GO" id="GO:0003677">
    <property type="term" value="F:DNA binding"/>
    <property type="evidence" value="ECO:0007669"/>
    <property type="project" value="UniProtKB-KW"/>
</dbReference>
<name>A0A1I0UFB1_9NOCA</name>
<dbReference type="PANTHER" id="PTHR42942">
    <property type="entry name" value="6-O-METHYLGUANINE DNA METHYLTRANSFERASE"/>
    <property type="match status" value="1"/>
</dbReference>
<dbReference type="PANTHER" id="PTHR42942:SF1">
    <property type="entry name" value="ALKYLTRANSFERASE-LIKE PROTEIN 1"/>
    <property type="match status" value="1"/>
</dbReference>
<dbReference type="InterPro" id="IPR052520">
    <property type="entry name" value="ATL_DNA_repair"/>
</dbReference>
<keyword evidence="1" id="KW-0227">DNA damage</keyword>
<evidence type="ECO:0000313" key="4">
    <source>
        <dbReference type="Proteomes" id="UP000182054"/>
    </source>
</evidence>
<dbReference type="RefSeq" id="WP_068365791.1">
    <property type="nucleotide sequence ID" value="NZ_FOJN01000020.1"/>
</dbReference>
<sequence length="106" mass="11870">MSEAQEEFAERVLSVVERIPVGRVMTYGDIAEFLQQGGPRGVGGVMAREGAAVAWWRVVRANGTLPAHLVIDAQEHWHLERTPLRRGIVDVEGARWWPDSDRLAAR</sequence>
<evidence type="ECO:0000259" key="2">
    <source>
        <dbReference type="Pfam" id="PF01035"/>
    </source>
</evidence>
<keyword evidence="3" id="KW-0238">DNA-binding</keyword>
<dbReference type="Gene3D" id="1.10.10.10">
    <property type="entry name" value="Winged helix-like DNA-binding domain superfamily/Winged helix DNA-binding domain"/>
    <property type="match status" value="1"/>
</dbReference>
<dbReference type="Pfam" id="PF01035">
    <property type="entry name" value="DNA_binding_1"/>
    <property type="match status" value="1"/>
</dbReference>
<organism evidence="3 4">
    <name type="scientific">Rhodococcoides kroppenstedtii</name>
    <dbReference type="NCBI Taxonomy" id="293050"/>
    <lineage>
        <taxon>Bacteria</taxon>
        <taxon>Bacillati</taxon>
        <taxon>Actinomycetota</taxon>
        <taxon>Actinomycetes</taxon>
        <taxon>Mycobacteriales</taxon>
        <taxon>Nocardiaceae</taxon>
        <taxon>Rhodococcoides</taxon>
    </lineage>
</organism>
<evidence type="ECO:0000256" key="1">
    <source>
        <dbReference type="ARBA" id="ARBA00022763"/>
    </source>
</evidence>